<organism evidence="2">
    <name type="scientific">Timema tahoe</name>
    <dbReference type="NCBI Taxonomy" id="61484"/>
    <lineage>
        <taxon>Eukaryota</taxon>
        <taxon>Metazoa</taxon>
        <taxon>Ecdysozoa</taxon>
        <taxon>Arthropoda</taxon>
        <taxon>Hexapoda</taxon>
        <taxon>Insecta</taxon>
        <taxon>Pterygota</taxon>
        <taxon>Neoptera</taxon>
        <taxon>Polyneoptera</taxon>
        <taxon>Phasmatodea</taxon>
        <taxon>Timematodea</taxon>
        <taxon>Timematoidea</taxon>
        <taxon>Timematidae</taxon>
        <taxon>Timema</taxon>
    </lineage>
</organism>
<name>A0A7R9IUJ7_9NEOP</name>
<dbReference type="EMBL" id="OE024539">
    <property type="protein sequence ID" value="CAD7464784.1"/>
    <property type="molecule type" value="Genomic_DNA"/>
</dbReference>
<reference evidence="2" key="1">
    <citation type="submission" date="2020-11" db="EMBL/GenBank/DDBJ databases">
        <authorList>
            <person name="Tran Van P."/>
        </authorList>
    </citation>
    <scope>NUCLEOTIDE SEQUENCE</scope>
</reference>
<feature type="compositionally biased region" description="Basic residues" evidence="1">
    <location>
        <begin position="71"/>
        <end position="85"/>
    </location>
</feature>
<accession>A0A7R9IUJ7</accession>
<sequence>MMKLGFKPVCVKCQVKECFMWRKVKNGIGVICNECFKAEENAIKIAQDSKPKPIALPSPSTGLTPLEMKVVSRRKAPPRRSKRLKQSTFATSKEFNPKGRGQRVVGVEKKTFKGY</sequence>
<evidence type="ECO:0000313" key="2">
    <source>
        <dbReference type="EMBL" id="CAD7464784.1"/>
    </source>
</evidence>
<dbReference type="AlphaFoldDB" id="A0A7R9IUJ7"/>
<evidence type="ECO:0008006" key="3">
    <source>
        <dbReference type="Google" id="ProtNLM"/>
    </source>
</evidence>
<protein>
    <recommendedName>
        <fullName evidence="3">GATA-type domain-containing protein</fullName>
    </recommendedName>
</protein>
<feature type="region of interest" description="Disordered" evidence="1">
    <location>
        <begin position="71"/>
        <end position="103"/>
    </location>
</feature>
<evidence type="ECO:0000256" key="1">
    <source>
        <dbReference type="SAM" id="MobiDB-lite"/>
    </source>
</evidence>
<gene>
    <name evidence="2" type="ORF">TTEB3V08_LOCUS12661</name>
</gene>
<proteinExistence type="predicted"/>
<dbReference type="SUPFAM" id="SSF57716">
    <property type="entry name" value="Glucocorticoid receptor-like (DNA-binding domain)"/>
    <property type="match status" value="1"/>
</dbReference>